<dbReference type="RefSeq" id="WP_121520346.1">
    <property type="nucleotide sequence ID" value="NZ_RCHR01000001.1"/>
</dbReference>
<dbReference type="EMBL" id="RCHR01000001">
    <property type="protein sequence ID" value="RLL47804.1"/>
    <property type="molecule type" value="Genomic_DNA"/>
</dbReference>
<gene>
    <name evidence="3" type="ORF">D8M04_00550</name>
</gene>
<evidence type="ECO:0000313" key="4">
    <source>
        <dbReference type="Proteomes" id="UP000270219"/>
    </source>
</evidence>
<dbReference type="Gene3D" id="3.30.420.40">
    <property type="match status" value="2"/>
</dbReference>
<dbReference type="SMART" id="SM00842">
    <property type="entry name" value="FtsA"/>
    <property type="match status" value="1"/>
</dbReference>
<dbReference type="PANTHER" id="PTHR32432">
    <property type="entry name" value="CELL DIVISION PROTEIN FTSA-RELATED"/>
    <property type="match status" value="1"/>
</dbReference>
<sequence>MDNLTFALDIGTRSVTGIILEKQDNNTYSVNNYCTKEHKDRSMRDGQIHHVVKVAEVIQEVKDELENRSGTTLDSVCVAAAGRALKTMEASAHIELNQKPITEIETIKHLELSAVQAAQEKLANQEDAGNYTNYYCVGYSVVYYKLDSEKIGSLLDQSGKEASVEVIATFLPKVVVESLLAALSHAGLEMDALTLEPIAAIQVLIPESIRRLNVALVDIGAGTSDIAITDKGTVVAYGMVPVAGDEITEAISDTYLLDFPIAEKVKREIVEHGQAITEDILGFETTITYNKLIEDIRKPVKQLSKQIANEIIKLNGSKSPKAVMLIGGGSLTPEINNVLAKKLDLTDNRVAIRGLDAIQSLKQSDRMPKGPEFVTPIGIAIAAKENPVHYITVNVNGMLIRLFEMKTLTVGDCLVQAGIELQKWYGKPGMAQIITVNGKEVTLPGEFGEPPTIQLNGEHAQVDTFITSGDEITITKGQDGNGASVTLFELIGEMPTTTIFYNNKETNLTTKVFVNNEKAEMNYIVKDNDTINFHQVKTLQHFLEEVSVPPISNAFAIYVNNKEVHLPMAETGIFVNNKKVSLDYVLRHHDRVTVNSAKSPMVKDVIIQLKDSCWKTATVTFNGQLIQLKQPLYRMTRNSQELDFASQVYMNDQLQIEEITEQPFIFQDVFRYVDIDLTNVNGSFHILKNKEATSFDAIIQTGDELEITWDMN</sequence>
<dbReference type="PROSITE" id="PS50889">
    <property type="entry name" value="S4"/>
    <property type="match status" value="2"/>
</dbReference>
<protein>
    <submittedName>
        <fullName evidence="3">Cell division protein FtsA</fullName>
    </submittedName>
</protein>
<dbReference type="CDD" id="cd24004">
    <property type="entry name" value="ASKHA_NBD_PilM-like"/>
    <property type="match status" value="1"/>
</dbReference>
<evidence type="ECO:0000313" key="3">
    <source>
        <dbReference type="EMBL" id="RLL47804.1"/>
    </source>
</evidence>
<feature type="domain" description="SHS2" evidence="2">
    <location>
        <begin position="5"/>
        <end position="204"/>
    </location>
</feature>
<dbReference type="Pfam" id="PF14450">
    <property type="entry name" value="FtsA"/>
    <property type="match status" value="1"/>
</dbReference>
<dbReference type="Proteomes" id="UP000270219">
    <property type="component" value="Unassembled WGS sequence"/>
</dbReference>
<dbReference type="InterPro" id="IPR050696">
    <property type="entry name" value="FtsA/MreB"/>
</dbReference>
<dbReference type="SUPFAM" id="SSF53067">
    <property type="entry name" value="Actin-like ATPase domain"/>
    <property type="match status" value="2"/>
</dbReference>
<keyword evidence="1" id="KW-0694">RNA-binding</keyword>
<dbReference type="GO" id="GO:0003723">
    <property type="term" value="F:RNA binding"/>
    <property type="evidence" value="ECO:0007669"/>
    <property type="project" value="UniProtKB-KW"/>
</dbReference>
<dbReference type="InterPro" id="IPR043129">
    <property type="entry name" value="ATPase_NBD"/>
</dbReference>
<comment type="caution">
    <text evidence="3">The sequence shown here is derived from an EMBL/GenBank/DDBJ whole genome shotgun (WGS) entry which is preliminary data.</text>
</comment>
<keyword evidence="3" id="KW-0131">Cell cycle</keyword>
<accession>A0A498D9M0</accession>
<evidence type="ECO:0000256" key="1">
    <source>
        <dbReference type="PROSITE-ProRule" id="PRU00182"/>
    </source>
</evidence>
<organism evidence="3 4">
    <name type="scientific">Oceanobacillus piezotolerans</name>
    <dbReference type="NCBI Taxonomy" id="2448030"/>
    <lineage>
        <taxon>Bacteria</taxon>
        <taxon>Bacillati</taxon>
        <taxon>Bacillota</taxon>
        <taxon>Bacilli</taxon>
        <taxon>Bacillales</taxon>
        <taxon>Bacillaceae</taxon>
        <taxon>Oceanobacillus</taxon>
    </lineage>
</organism>
<dbReference type="PANTHER" id="PTHR32432:SF3">
    <property type="entry name" value="ETHANOLAMINE UTILIZATION PROTEIN EUTJ"/>
    <property type="match status" value="1"/>
</dbReference>
<name>A0A498D9M0_9BACI</name>
<keyword evidence="3" id="KW-0132">Cell division</keyword>
<proteinExistence type="predicted"/>
<keyword evidence="4" id="KW-1185">Reference proteome</keyword>
<dbReference type="OrthoDB" id="9768127at2"/>
<reference evidence="3 4" key="1">
    <citation type="submission" date="2018-10" db="EMBL/GenBank/DDBJ databases">
        <title>Oceanobacillus sp. YLB-02 draft genome.</title>
        <authorList>
            <person name="Yu L."/>
        </authorList>
    </citation>
    <scope>NUCLEOTIDE SEQUENCE [LARGE SCALE GENOMIC DNA]</scope>
    <source>
        <strain evidence="3 4">YLB-02</strain>
    </source>
</reference>
<dbReference type="InterPro" id="IPR003494">
    <property type="entry name" value="SHS2_FtsA"/>
</dbReference>
<evidence type="ECO:0000259" key="2">
    <source>
        <dbReference type="SMART" id="SM00842"/>
    </source>
</evidence>
<dbReference type="GO" id="GO:0051301">
    <property type="term" value="P:cell division"/>
    <property type="evidence" value="ECO:0007669"/>
    <property type="project" value="UniProtKB-KW"/>
</dbReference>
<dbReference type="AlphaFoldDB" id="A0A498D9M0"/>